<dbReference type="SUPFAM" id="SSF47473">
    <property type="entry name" value="EF-hand"/>
    <property type="match status" value="1"/>
</dbReference>
<accession>A0A3M7SNH2</accession>
<protein>
    <submittedName>
        <fullName evidence="1">Ef-hand calcium-binding domain-containing 2</fullName>
    </submittedName>
</protein>
<evidence type="ECO:0000313" key="2">
    <source>
        <dbReference type="Proteomes" id="UP000276133"/>
    </source>
</evidence>
<dbReference type="AlphaFoldDB" id="A0A3M7SNH2"/>
<keyword evidence="2" id="KW-1185">Reference proteome</keyword>
<sequence length="247" mass="29238">MKQKSNYQLAIPSFLIEKYDYDQDLRKIKSHKNSNFTQEFNFTVLEDNFERLKKKLDIDKLESLIKTSFKSFDIENKGEMDIDDIRNCVFTMNLCPNDVQFNEIFKKMKVSFAKRKKNQSELMNGSKISYETFSRVMLPILVSGELDTKSEELLEKAFKVISDGEEKVDWKKLEDLLCSYGEKFKSEEIEHMAEFVNKFIDKNFLLFKSYVPFLSREIDHESFFKNSDTFSKKEILKNLGFNLNESI</sequence>
<evidence type="ECO:0000313" key="1">
    <source>
        <dbReference type="EMBL" id="RNA37170.1"/>
    </source>
</evidence>
<dbReference type="OrthoDB" id="10466260at2759"/>
<comment type="caution">
    <text evidence="1">The sequence shown here is derived from an EMBL/GenBank/DDBJ whole genome shotgun (WGS) entry which is preliminary data.</text>
</comment>
<organism evidence="1 2">
    <name type="scientific">Brachionus plicatilis</name>
    <name type="common">Marine rotifer</name>
    <name type="synonym">Brachionus muelleri</name>
    <dbReference type="NCBI Taxonomy" id="10195"/>
    <lineage>
        <taxon>Eukaryota</taxon>
        <taxon>Metazoa</taxon>
        <taxon>Spiralia</taxon>
        <taxon>Gnathifera</taxon>
        <taxon>Rotifera</taxon>
        <taxon>Eurotatoria</taxon>
        <taxon>Monogononta</taxon>
        <taxon>Pseudotrocha</taxon>
        <taxon>Ploima</taxon>
        <taxon>Brachionidae</taxon>
        <taxon>Brachionus</taxon>
    </lineage>
</organism>
<name>A0A3M7SNH2_BRAPC</name>
<dbReference type="EMBL" id="REGN01001078">
    <property type="protein sequence ID" value="RNA37170.1"/>
    <property type="molecule type" value="Genomic_DNA"/>
</dbReference>
<dbReference type="InterPro" id="IPR011992">
    <property type="entry name" value="EF-hand-dom_pair"/>
</dbReference>
<dbReference type="Proteomes" id="UP000276133">
    <property type="component" value="Unassembled WGS sequence"/>
</dbReference>
<reference evidence="1 2" key="1">
    <citation type="journal article" date="2018" name="Sci. Rep.">
        <title>Genomic signatures of local adaptation to the degree of environmental predictability in rotifers.</title>
        <authorList>
            <person name="Franch-Gras L."/>
            <person name="Hahn C."/>
            <person name="Garcia-Roger E.M."/>
            <person name="Carmona M.J."/>
            <person name="Serra M."/>
            <person name="Gomez A."/>
        </authorList>
    </citation>
    <scope>NUCLEOTIDE SEQUENCE [LARGE SCALE GENOMIC DNA]</scope>
    <source>
        <strain evidence="1">HYR1</strain>
    </source>
</reference>
<gene>
    <name evidence="1" type="ORF">BpHYR1_015068</name>
</gene>
<proteinExistence type="predicted"/>
<dbReference type="Gene3D" id="1.10.238.10">
    <property type="entry name" value="EF-hand"/>
    <property type="match status" value="1"/>
</dbReference>